<protein>
    <recommendedName>
        <fullName evidence="5">Glycosyltransferase 61 catalytic domain-containing protein</fullName>
    </recommendedName>
</protein>
<dbReference type="GO" id="GO:0016763">
    <property type="term" value="F:pentosyltransferase activity"/>
    <property type="evidence" value="ECO:0007669"/>
    <property type="project" value="UniProtKB-ARBA"/>
</dbReference>
<keyword evidence="2" id="KW-0328">Glycosyltransferase</keyword>
<dbReference type="EMBL" id="JBJUIK010000012">
    <property type="protein sequence ID" value="KAL3508457.1"/>
    <property type="molecule type" value="Genomic_DNA"/>
</dbReference>
<keyword evidence="7" id="KW-1185">Reference proteome</keyword>
<reference evidence="6 7" key="1">
    <citation type="submission" date="2024-11" db="EMBL/GenBank/DDBJ databases">
        <title>A near-complete genome assembly of Cinchona calisaya.</title>
        <authorList>
            <person name="Lian D.C."/>
            <person name="Zhao X.W."/>
            <person name="Wei L."/>
        </authorList>
    </citation>
    <scope>NUCLEOTIDE SEQUENCE [LARGE SCALE GENOMIC DNA]</scope>
    <source>
        <tissue evidence="6">Nenye</tissue>
    </source>
</reference>
<accession>A0ABD2YRJ2</accession>
<feature type="domain" description="Glycosyltransferase 61 catalytic" evidence="5">
    <location>
        <begin position="278"/>
        <end position="364"/>
    </location>
</feature>
<evidence type="ECO:0000256" key="3">
    <source>
        <dbReference type="ARBA" id="ARBA00022679"/>
    </source>
</evidence>
<keyword evidence="4" id="KW-0325">Glycoprotein</keyword>
<dbReference type="PANTHER" id="PTHR20961">
    <property type="entry name" value="GLYCOSYLTRANSFERASE"/>
    <property type="match status" value="1"/>
</dbReference>
<name>A0ABD2YRJ2_9GENT</name>
<sequence>MEESKRLVCSSSTFLISLFIILPLVYCAFFQIDRWKENLTNWDGNSSTGKKINEDVQEQEPLNSLLRRLVRGDQRIQLEDNGFAYLSELHSDIYIASKEVRFDTNASKIYINTSQALETYKVRPYALKGDETGMNLVAPIEIQVGNITPPACDYIHDVSAIVFSSGGFVGNVFHEINDVIIPLFITTRHFRSDVKFMITDFQPWFINKYEKIFTRLSRHGVINAAEIANGTVHCFPGAVVGLKYHGYLALNMSDIPGGYSMFDFRDFLMKSYKFKIKDVSQLIKLNEKPKLLLLSRMKTRTLVNQDEVVKMMEELGFQVVIVTPDMMSYFDEFAHMVNSFSVMVGVHGAGLTNELFLPNEAVMIQVVPLALDWPGNAYYGAPAKRMGLQYLEYKIELEESTLYDLYPSDHPVIADPESIKLQGYQAFRAIYLDKQNVKINVARFRKTLIEAIRLLGR</sequence>
<dbReference type="InterPro" id="IPR049625">
    <property type="entry name" value="Glyco_transf_61_cat"/>
</dbReference>
<gene>
    <name evidence="6" type="ORF">ACH5RR_027858</name>
</gene>
<dbReference type="GO" id="GO:0000139">
    <property type="term" value="C:Golgi membrane"/>
    <property type="evidence" value="ECO:0007669"/>
    <property type="project" value="UniProtKB-SubCell"/>
</dbReference>
<evidence type="ECO:0000259" key="5">
    <source>
        <dbReference type="Pfam" id="PF04577"/>
    </source>
</evidence>
<proteinExistence type="predicted"/>
<evidence type="ECO:0000313" key="7">
    <source>
        <dbReference type="Proteomes" id="UP001630127"/>
    </source>
</evidence>
<keyword evidence="3" id="KW-0808">Transferase</keyword>
<evidence type="ECO:0000256" key="4">
    <source>
        <dbReference type="ARBA" id="ARBA00023180"/>
    </source>
</evidence>
<dbReference type="Proteomes" id="UP001630127">
    <property type="component" value="Unassembled WGS sequence"/>
</dbReference>
<dbReference type="AlphaFoldDB" id="A0ABD2YRJ2"/>
<evidence type="ECO:0000313" key="6">
    <source>
        <dbReference type="EMBL" id="KAL3508457.1"/>
    </source>
</evidence>
<dbReference type="InterPro" id="IPR007657">
    <property type="entry name" value="Glycosyltransferase_61"/>
</dbReference>
<comment type="caution">
    <text evidence="6">The sequence shown here is derived from an EMBL/GenBank/DDBJ whole genome shotgun (WGS) entry which is preliminary data.</text>
</comment>
<comment type="subcellular location">
    <subcellularLocation>
        <location evidence="1">Golgi apparatus membrane</location>
        <topology evidence="1">Single-pass type II membrane protein</topology>
    </subcellularLocation>
</comment>
<evidence type="ECO:0000256" key="1">
    <source>
        <dbReference type="ARBA" id="ARBA00004323"/>
    </source>
</evidence>
<organism evidence="6 7">
    <name type="scientific">Cinchona calisaya</name>
    <dbReference type="NCBI Taxonomy" id="153742"/>
    <lineage>
        <taxon>Eukaryota</taxon>
        <taxon>Viridiplantae</taxon>
        <taxon>Streptophyta</taxon>
        <taxon>Embryophyta</taxon>
        <taxon>Tracheophyta</taxon>
        <taxon>Spermatophyta</taxon>
        <taxon>Magnoliopsida</taxon>
        <taxon>eudicotyledons</taxon>
        <taxon>Gunneridae</taxon>
        <taxon>Pentapetalae</taxon>
        <taxon>asterids</taxon>
        <taxon>lamiids</taxon>
        <taxon>Gentianales</taxon>
        <taxon>Rubiaceae</taxon>
        <taxon>Cinchonoideae</taxon>
        <taxon>Cinchoneae</taxon>
        <taxon>Cinchona</taxon>
    </lineage>
</organism>
<dbReference type="Pfam" id="PF04577">
    <property type="entry name" value="Glyco_transf_61"/>
    <property type="match status" value="1"/>
</dbReference>
<evidence type="ECO:0000256" key="2">
    <source>
        <dbReference type="ARBA" id="ARBA00022676"/>
    </source>
</evidence>
<dbReference type="PANTHER" id="PTHR20961:SF108">
    <property type="entry name" value="GLYCOSYLTRANSFERASE"/>
    <property type="match status" value="1"/>
</dbReference>